<dbReference type="CDD" id="cd22157">
    <property type="entry name" value="F-box_AtFBW1-like"/>
    <property type="match status" value="1"/>
</dbReference>
<dbReference type="NCBIfam" id="TIGR01640">
    <property type="entry name" value="F_box_assoc_1"/>
    <property type="match status" value="1"/>
</dbReference>
<evidence type="ECO:0000313" key="3">
    <source>
        <dbReference type="RefSeq" id="XP_022150319.1"/>
    </source>
</evidence>
<protein>
    <submittedName>
        <fullName evidence="3 4">F-box/kelch-repeat protein At3g06240-like</fullName>
    </submittedName>
</protein>
<feature type="domain" description="F-box" evidence="1">
    <location>
        <begin position="1"/>
        <end position="47"/>
    </location>
</feature>
<dbReference type="Proteomes" id="UP000504603">
    <property type="component" value="Unplaced"/>
</dbReference>
<dbReference type="RefSeq" id="XP_022150328.1">
    <property type="nucleotide sequence ID" value="XM_022294636.1"/>
</dbReference>
<dbReference type="PANTHER" id="PTHR31672:SF13">
    <property type="entry name" value="F-BOX PROTEIN CPR30-LIKE"/>
    <property type="match status" value="1"/>
</dbReference>
<dbReference type="GeneID" id="111018516"/>
<dbReference type="InterPro" id="IPR006527">
    <property type="entry name" value="F-box-assoc_dom_typ1"/>
</dbReference>
<dbReference type="Pfam" id="PF00646">
    <property type="entry name" value="F-box"/>
    <property type="match status" value="1"/>
</dbReference>
<dbReference type="InterPro" id="IPR017451">
    <property type="entry name" value="F-box-assoc_interact_dom"/>
</dbReference>
<dbReference type="InterPro" id="IPR001810">
    <property type="entry name" value="F-box_dom"/>
</dbReference>
<dbReference type="PROSITE" id="PS50181">
    <property type="entry name" value="FBOX"/>
    <property type="match status" value="1"/>
</dbReference>
<evidence type="ECO:0000259" key="1">
    <source>
        <dbReference type="PROSITE" id="PS50181"/>
    </source>
</evidence>
<dbReference type="Gene3D" id="1.20.1280.50">
    <property type="match status" value="1"/>
</dbReference>
<keyword evidence="2" id="KW-1185">Reference proteome</keyword>
<dbReference type="SUPFAM" id="SSF81383">
    <property type="entry name" value="F-box domain"/>
    <property type="match status" value="1"/>
</dbReference>
<gene>
    <name evidence="3" type="primary">LOC111018516</name>
    <name evidence="4" type="synonym">LOC111018526</name>
</gene>
<evidence type="ECO:0000313" key="4">
    <source>
        <dbReference type="RefSeq" id="XP_022150328.1"/>
    </source>
</evidence>
<dbReference type="KEGG" id="mcha:111018526"/>
<dbReference type="Pfam" id="PF07734">
    <property type="entry name" value="FBA_1"/>
    <property type="match status" value="1"/>
</dbReference>
<dbReference type="InterPro" id="IPR011043">
    <property type="entry name" value="Gal_Oxase/kelch_b-propeller"/>
</dbReference>
<organism evidence="2 3">
    <name type="scientific">Momordica charantia</name>
    <name type="common">Bitter gourd</name>
    <name type="synonym">Balsam pear</name>
    <dbReference type="NCBI Taxonomy" id="3673"/>
    <lineage>
        <taxon>Eukaryota</taxon>
        <taxon>Viridiplantae</taxon>
        <taxon>Streptophyta</taxon>
        <taxon>Embryophyta</taxon>
        <taxon>Tracheophyta</taxon>
        <taxon>Spermatophyta</taxon>
        <taxon>Magnoliopsida</taxon>
        <taxon>eudicotyledons</taxon>
        <taxon>Gunneridae</taxon>
        <taxon>Pentapetalae</taxon>
        <taxon>rosids</taxon>
        <taxon>fabids</taxon>
        <taxon>Cucurbitales</taxon>
        <taxon>Cucurbitaceae</taxon>
        <taxon>Momordiceae</taxon>
        <taxon>Momordica</taxon>
    </lineage>
</organism>
<dbReference type="InterPro" id="IPR050796">
    <property type="entry name" value="SCF_F-box_component"/>
</dbReference>
<dbReference type="SMART" id="SM00256">
    <property type="entry name" value="FBOX"/>
    <property type="match status" value="1"/>
</dbReference>
<dbReference type="InterPro" id="IPR036047">
    <property type="entry name" value="F-box-like_dom_sf"/>
</dbReference>
<dbReference type="PANTHER" id="PTHR31672">
    <property type="entry name" value="BNACNNG10540D PROTEIN"/>
    <property type="match status" value="1"/>
</dbReference>
<evidence type="ECO:0000313" key="2">
    <source>
        <dbReference type="Proteomes" id="UP000504603"/>
    </source>
</evidence>
<dbReference type="AlphaFoldDB" id="A0A6J1D9N5"/>
<dbReference type="OrthoDB" id="591557at2759"/>
<dbReference type="RefSeq" id="XP_022150319.1">
    <property type="nucleotide sequence ID" value="XM_022294627.1"/>
</dbReference>
<dbReference type="SUPFAM" id="SSF50965">
    <property type="entry name" value="Galactose oxidase, central domain"/>
    <property type="match status" value="1"/>
</dbReference>
<dbReference type="KEGG" id="mcha:111018516"/>
<sequence>MASLGNLPEDVMMEILKRLPSECVGRFRCVSKYWYALINDPEFADSLQHRSLLVKRTVIRNEESGEKQTMLSSLKFPLASAAVVDMDLPLSEDFEYYVFSGYSHGLICLSDNLDNIFICNPATGELRHLPPSILLTKPPEDPFDRNGTSMNAVGFGYDQKSMDFKVVRVVEFYEEGRYPCLRTEVYDLGNDGWREIESRACGFVVSEPSSFDMYHEGMYYWIAEEEGEGGSEIIQWFDMSEEVFGRIPLPQGFLNDIDKYISMCVWKGRIVLLLYNPEFSETTIEIWAMDNKNFNLWAKVFTIDPVSGIEMPLVFVSSVELVMVDKEGHLILYNLNTQRFLHLPLKGDSEQLAVTVFVKTLLSVN</sequence>
<reference evidence="3 4" key="1">
    <citation type="submission" date="2025-04" db="UniProtKB">
        <authorList>
            <consortium name="RefSeq"/>
        </authorList>
    </citation>
    <scope>IDENTIFICATION</scope>
    <source>
        <strain evidence="3 4">OHB3-1</strain>
    </source>
</reference>
<proteinExistence type="predicted"/>
<name>A0A6J1D9N5_MOMCH</name>
<accession>A0A6J1D9N5</accession>